<dbReference type="OrthoDB" id="10013025at2"/>
<gene>
    <name evidence="2" type="ORF">BSF38_00654</name>
</gene>
<organism evidence="2 3">
    <name type="scientific">Paludisphaera borealis</name>
    <dbReference type="NCBI Taxonomy" id="1387353"/>
    <lineage>
        <taxon>Bacteria</taxon>
        <taxon>Pseudomonadati</taxon>
        <taxon>Planctomycetota</taxon>
        <taxon>Planctomycetia</taxon>
        <taxon>Isosphaerales</taxon>
        <taxon>Isosphaeraceae</taxon>
        <taxon>Paludisphaera</taxon>
    </lineage>
</organism>
<dbReference type="Proteomes" id="UP000186309">
    <property type="component" value="Chromosome"/>
</dbReference>
<reference evidence="3" key="1">
    <citation type="submission" date="2016-12" db="EMBL/GenBank/DDBJ databases">
        <title>Comparative genomics of four Isosphaeraceae planctomycetes: a common pool of plasmids and glycoside hydrolase genes.</title>
        <authorList>
            <person name="Ivanova A."/>
        </authorList>
    </citation>
    <scope>NUCLEOTIDE SEQUENCE [LARGE SCALE GENOMIC DNA]</scope>
    <source>
        <strain evidence="3">PX4</strain>
    </source>
</reference>
<accession>A0A1U7CK05</accession>
<feature type="compositionally biased region" description="Polar residues" evidence="1">
    <location>
        <begin position="157"/>
        <end position="173"/>
    </location>
</feature>
<feature type="region of interest" description="Disordered" evidence="1">
    <location>
        <begin position="64"/>
        <end position="86"/>
    </location>
</feature>
<dbReference type="EMBL" id="CP019082">
    <property type="protein sequence ID" value="APW59238.1"/>
    <property type="molecule type" value="Genomic_DNA"/>
</dbReference>
<feature type="region of interest" description="Disordered" evidence="1">
    <location>
        <begin position="1"/>
        <end position="24"/>
    </location>
</feature>
<feature type="compositionally biased region" description="Basic residues" evidence="1">
    <location>
        <begin position="9"/>
        <end position="20"/>
    </location>
</feature>
<keyword evidence="3" id="KW-1185">Reference proteome</keyword>
<protein>
    <submittedName>
        <fullName evidence="2">Uncharacterized protein</fullName>
    </submittedName>
</protein>
<dbReference type="AlphaFoldDB" id="A0A1U7CK05"/>
<evidence type="ECO:0000313" key="3">
    <source>
        <dbReference type="Proteomes" id="UP000186309"/>
    </source>
</evidence>
<name>A0A1U7CK05_9BACT</name>
<dbReference type="RefSeq" id="WP_076343446.1">
    <property type="nucleotide sequence ID" value="NZ_CP019082.1"/>
</dbReference>
<evidence type="ECO:0000256" key="1">
    <source>
        <dbReference type="SAM" id="MobiDB-lite"/>
    </source>
</evidence>
<proteinExistence type="predicted"/>
<evidence type="ECO:0000313" key="2">
    <source>
        <dbReference type="EMBL" id="APW59238.1"/>
    </source>
</evidence>
<feature type="region of interest" description="Disordered" evidence="1">
    <location>
        <begin position="140"/>
        <end position="199"/>
    </location>
</feature>
<dbReference type="STRING" id="1387353.BSF38_00654"/>
<dbReference type="KEGG" id="pbor:BSF38_00654"/>
<sequence length="199" mass="21343">MSIMGGAKAKSKLSKTKARGKVREALDHEWMRKHRQGKTVADIATAEGVSKRTVQLALARARDAEQSAGAGCDDDASLPIRDDASAPAPRQPWWLELVPLFPIGAFTPTSKCPHHGPIRAGSLFCCMVCSTSGIDDHPALQLDPLTAPQPEPVPTASKATTKSPAGSRSSSPLDPTADRETRKERRRRQYRAVAGEQGA</sequence>